<name>A0A6L5HXZ4_9PSED</name>
<sequence length="97" mass="10748">MKNFTKIIIALFLTLIASHSFAATPAGNAYDVDMNKMRELSKTELFLDDNFSDQPSVDLPGIHCVQQEKSRTEVEGAVGGVTTHRVTYKGFTCTYTN</sequence>
<feature type="chain" id="PRO_5027069256" description="DUF2790 domain-containing protein" evidence="1">
    <location>
        <begin position="23"/>
        <end position="97"/>
    </location>
</feature>
<organism evidence="2 3">
    <name type="scientific">Pseudomonas helleri</name>
    <dbReference type="NCBI Taxonomy" id="1608996"/>
    <lineage>
        <taxon>Bacteria</taxon>
        <taxon>Pseudomonadati</taxon>
        <taxon>Pseudomonadota</taxon>
        <taxon>Gammaproteobacteria</taxon>
        <taxon>Pseudomonadales</taxon>
        <taxon>Pseudomonadaceae</taxon>
        <taxon>Pseudomonas</taxon>
    </lineage>
</organism>
<proteinExistence type="predicted"/>
<dbReference type="AlphaFoldDB" id="A0A6L5HXZ4"/>
<dbReference type="RefSeq" id="WP_153374538.1">
    <property type="nucleotide sequence ID" value="NZ_WIVU01000044.1"/>
</dbReference>
<accession>A0A6L5HXZ4</accession>
<evidence type="ECO:0000256" key="1">
    <source>
        <dbReference type="SAM" id="SignalP"/>
    </source>
</evidence>
<comment type="caution">
    <text evidence="2">The sequence shown here is derived from an EMBL/GenBank/DDBJ whole genome shotgun (WGS) entry which is preliminary data.</text>
</comment>
<reference evidence="2 3" key="1">
    <citation type="submission" date="2019-10" db="EMBL/GenBank/DDBJ databases">
        <title>Evaluation of single-gene subtyping targets for Pseudomonas.</title>
        <authorList>
            <person name="Reichler S.J."/>
            <person name="Orsi R.H."/>
            <person name="Wiedmann M."/>
            <person name="Martin N.H."/>
            <person name="Murphy S.I."/>
        </authorList>
    </citation>
    <scope>NUCLEOTIDE SEQUENCE [LARGE SCALE GENOMIC DNA]</scope>
    <source>
        <strain evidence="2 3">FSL R10-1637</strain>
    </source>
</reference>
<dbReference type="Proteomes" id="UP000478064">
    <property type="component" value="Unassembled WGS sequence"/>
</dbReference>
<evidence type="ECO:0008006" key="4">
    <source>
        <dbReference type="Google" id="ProtNLM"/>
    </source>
</evidence>
<evidence type="ECO:0000313" key="3">
    <source>
        <dbReference type="Proteomes" id="UP000478064"/>
    </source>
</evidence>
<protein>
    <recommendedName>
        <fullName evidence="4">DUF2790 domain-containing protein</fullName>
    </recommendedName>
</protein>
<dbReference type="EMBL" id="WIVU01000044">
    <property type="protein sequence ID" value="MQU07747.1"/>
    <property type="molecule type" value="Genomic_DNA"/>
</dbReference>
<evidence type="ECO:0000313" key="2">
    <source>
        <dbReference type="EMBL" id="MQU07747.1"/>
    </source>
</evidence>
<keyword evidence="1" id="KW-0732">Signal</keyword>
<gene>
    <name evidence="2" type="ORF">GHO27_18885</name>
</gene>
<feature type="signal peptide" evidence="1">
    <location>
        <begin position="1"/>
        <end position="22"/>
    </location>
</feature>